<sequence>MPPKLAPPRLPPKIRKFESGVEKCRKKKKIAELIESKKLEQAHISKCNFSNRIPKIMDTGMRKGIKVVTHEEINSESL</sequence>
<name>A0A072VBG4_MEDTR</name>
<evidence type="ECO:0000313" key="2">
    <source>
        <dbReference type="EnsemblPlants" id="KEH39344"/>
    </source>
</evidence>
<protein>
    <submittedName>
        <fullName evidence="1 2">Uncharacterized protein</fullName>
    </submittedName>
</protein>
<reference evidence="1 3" key="1">
    <citation type="journal article" date="2011" name="Nature">
        <title>The Medicago genome provides insight into the evolution of rhizobial symbioses.</title>
        <authorList>
            <person name="Young N.D."/>
            <person name="Debelle F."/>
            <person name="Oldroyd G.E."/>
            <person name="Geurts R."/>
            <person name="Cannon S.B."/>
            <person name="Udvardi M.K."/>
            <person name="Benedito V.A."/>
            <person name="Mayer K.F."/>
            <person name="Gouzy J."/>
            <person name="Schoof H."/>
            <person name="Van de Peer Y."/>
            <person name="Proost S."/>
            <person name="Cook D.R."/>
            <person name="Meyers B.C."/>
            <person name="Spannagl M."/>
            <person name="Cheung F."/>
            <person name="De Mita S."/>
            <person name="Krishnakumar V."/>
            <person name="Gundlach H."/>
            <person name="Zhou S."/>
            <person name="Mudge J."/>
            <person name="Bharti A.K."/>
            <person name="Murray J.D."/>
            <person name="Naoumkina M.A."/>
            <person name="Rosen B."/>
            <person name="Silverstein K.A."/>
            <person name="Tang H."/>
            <person name="Rombauts S."/>
            <person name="Zhao P.X."/>
            <person name="Zhou P."/>
            <person name="Barbe V."/>
            <person name="Bardou P."/>
            <person name="Bechner M."/>
            <person name="Bellec A."/>
            <person name="Berger A."/>
            <person name="Berges H."/>
            <person name="Bidwell S."/>
            <person name="Bisseling T."/>
            <person name="Choisne N."/>
            <person name="Couloux A."/>
            <person name="Denny R."/>
            <person name="Deshpande S."/>
            <person name="Dai X."/>
            <person name="Doyle J.J."/>
            <person name="Dudez A.M."/>
            <person name="Farmer A.D."/>
            <person name="Fouteau S."/>
            <person name="Franken C."/>
            <person name="Gibelin C."/>
            <person name="Gish J."/>
            <person name="Goldstein S."/>
            <person name="Gonzalez A.J."/>
            <person name="Green P.J."/>
            <person name="Hallab A."/>
            <person name="Hartog M."/>
            <person name="Hua A."/>
            <person name="Humphray S.J."/>
            <person name="Jeong D.H."/>
            <person name="Jing Y."/>
            <person name="Jocker A."/>
            <person name="Kenton S.M."/>
            <person name="Kim D.J."/>
            <person name="Klee K."/>
            <person name="Lai H."/>
            <person name="Lang C."/>
            <person name="Lin S."/>
            <person name="Macmil S.L."/>
            <person name="Magdelenat G."/>
            <person name="Matthews L."/>
            <person name="McCorrison J."/>
            <person name="Monaghan E.L."/>
            <person name="Mun J.H."/>
            <person name="Najar F.Z."/>
            <person name="Nicholson C."/>
            <person name="Noirot C."/>
            <person name="O'Bleness M."/>
            <person name="Paule C.R."/>
            <person name="Poulain J."/>
            <person name="Prion F."/>
            <person name="Qin B."/>
            <person name="Qu C."/>
            <person name="Retzel E.F."/>
            <person name="Riddle C."/>
            <person name="Sallet E."/>
            <person name="Samain S."/>
            <person name="Samson N."/>
            <person name="Sanders I."/>
            <person name="Saurat O."/>
            <person name="Scarpelli C."/>
            <person name="Schiex T."/>
            <person name="Segurens B."/>
            <person name="Severin A.J."/>
            <person name="Sherrier D.J."/>
            <person name="Shi R."/>
            <person name="Sims S."/>
            <person name="Singer S.R."/>
            <person name="Sinharoy S."/>
            <person name="Sterck L."/>
            <person name="Viollet A."/>
            <person name="Wang B.B."/>
            <person name="Wang K."/>
            <person name="Wang M."/>
            <person name="Wang X."/>
            <person name="Warfsmann J."/>
            <person name="Weissenbach J."/>
            <person name="White D.D."/>
            <person name="White J.D."/>
            <person name="Wiley G.B."/>
            <person name="Wincker P."/>
            <person name="Xing Y."/>
            <person name="Yang L."/>
            <person name="Yao Z."/>
            <person name="Ying F."/>
            <person name="Zhai J."/>
            <person name="Zhou L."/>
            <person name="Zuber A."/>
            <person name="Denarie J."/>
            <person name="Dixon R.A."/>
            <person name="May G.D."/>
            <person name="Schwartz D.C."/>
            <person name="Rogers J."/>
            <person name="Quetier F."/>
            <person name="Town C.D."/>
            <person name="Roe B.A."/>
        </authorList>
    </citation>
    <scope>NUCLEOTIDE SEQUENCE [LARGE SCALE GENOMIC DNA]</scope>
    <source>
        <strain evidence="1">A17</strain>
        <strain evidence="2 3">cv. Jemalong A17</strain>
    </source>
</reference>
<evidence type="ECO:0000313" key="3">
    <source>
        <dbReference type="Proteomes" id="UP000002051"/>
    </source>
</evidence>
<keyword evidence="3" id="KW-1185">Reference proteome</keyword>
<accession>A0A072VBG4</accession>
<dbReference type="HOGENOM" id="CLU_2625661_0_0_1"/>
<dbReference type="AlphaFoldDB" id="A0A072VBG4"/>
<reference evidence="2" key="3">
    <citation type="submission" date="2015-04" db="UniProtKB">
        <authorList>
            <consortium name="EnsemblPlants"/>
        </authorList>
    </citation>
    <scope>IDENTIFICATION</scope>
    <source>
        <strain evidence="2">cv. Jemalong A17</strain>
    </source>
</reference>
<reference evidence="1 3" key="2">
    <citation type="journal article" date="2014" name="BMC Genomics">
        <title>An improved genome release (version Mt4.0) for the model legume Medicago truncatula.</title>
        <authorList>
            <person name="Tang H."/>
            <person name="Krishnakumar V."/>
            <person name="Bidwell S."/>
            <person name="Rosen B."/>
            <person name="Chan A."/>
            <person name="Zhou S."/>
            <person name="Gentzbittel L."/>
            <person name="Childs K.L."/>
            <person name="Yandell M."/>
            <person name="Gundlach H."/>
            <person name="Mayer K.F."/>
            <person name="Schwartz D.C."/>
            <person name="Town C.D."/>
        </authorList>
    </citation>
    <scope>GENOME REANNOTATION</scope>
    <source>
        <strain evidence="1">A17</strain>
        <strain evidence="2 3">cv. Jemalong A17</strain>
    </source>
</reference>
<evidence type="ECO:0000313" key="1">
    <source>
        <dbReference type="EMBL" id="KEH39344.1"/>
    </source>
</evidence>
<gene>
    <name evidence="1" type="ordered locus">MTR_2g094850</name>
</gene>
<organism evidence="1 3">
    <name type="scientific">Medicago truncatula</name>
    <name type="common">Barrel medic</name>
    <name type="synonym">Medicago tribuloides</name>
    <dbReference type="NCBI Taxonomy" id="3880"/>
    <lineage>
        <taxon>Eukaryota</taxon>
        <taxon>Viridiplantae</taxon>
        <taxon>Streptophyta</taxon>
        <taxon>Embryophyta</taxon>
        <taxon>Tracheophyta</taxon>
        <taxon>Spermatophyta</taxon>
        <taxon>Magnoliopsida</taxon>
        <taxon>eudicotyledons</taxon>
        <taxon>Gunneridae</taxon>
        <taxon>Pentapetalae</taxon>
        <taxon>rosids</taxon>
        <taxon>fabids</taxon>
        <taxon>Fabales</taxon>
        <taxon>Fabaceae</taxon>
        <taxon>Papilionoideae</taxon>
        <taxon>50 kb inversion clade</taxon>
        <taxon>NPAAA clade</taxon>
        <taxon>Hologalegina</taxon>
        <taxon>IRL clade</taxon>
        <taxon>Trifolieae</taxon>
        <taxon>Medicago</taxon>
    </lineage>
</organism>
<dbReference type="Proteomes" id="UP000002051">
    <property type="component" value="Chromosome 2"/>
</dbReference>
<proteinExistence type="predicted"/>
<dbReference type="EMBL" id="CM001218">
    <property type="protein sequence ID" value="KEH39344.1"/>
    <property type="molecule type" value="Genomic_DNA"/>
</dbReference>
<dbReference type="EnsemblPlants" id="KEH39344">
    <property type="protein sequence ID" value="KEH39344"/>
    <property type="gene ID" value="MTR_2g094850"/>
</dbReference>